<dbReference type="Proteomes" id="UP000198287">
    <property type="component" value="Unassembled WGS sequence"/>
</dbReference>
<organism evidence="2 3">
    <name type="scientific">Folsomia candida</name>
    <name type="common">Springtail</name>
    <dbReference type="NCBI Taxonomy" id="158441"/>
    <lineage>
        <taxon>Eukaryota</taxon>
        <taxon>Metazoa</taxon>
        <taxon>Ecdysozoa</taxon>
        <taxon>Arthropoda</taxon>
        <taxon>Hexapoda</taxon>
        <taxon>Collembola</taxon>
        <taxon>Entomobryomorpha</taxon>
        <taxon>Isotomoidea</taxon>
        <taxon>Isotomidae</taxon>
        <taxon>Proisotominae</taxon>
        <taxon>Folsomia</taxon>
    </lineage>
</organism>
<evidence type="ECO:0000256" key="1">
    <source>
        <dbReference type="SAM" id="Phobius"/>
    </source>
</evidence>
<keyword evidence="1" id="KW-0472">Membrane</keyword>
<evidence type="ECO:0000313" key="3">
    <source>
        <dbReference type="Proteomes" id="UP000198287"/>
    </source>
</evidence>
<dbReference type="AlphaFoldDB" id="A0A226F490"/>
<comment type="caution">
    <text evidence="2">The sequence shown here is derived from an EMBL/GenBank/DDBJ whole genome shotgun (WGS) entry which is preliminary data.</text>
</comment>
<feature type="transmembrane region" description="Helical" evidence="1">
    <location>
        <begin position="47"/>
        <end position="67"/>
    </location>
</feature>
<dbReference type="EMBL" id="LNIX01000001">
    <property type="protein sequence ID" value="OXA64244.1"/>
    <property type="molecule type" value="Genomic_DNA"/>
</dbReference>
<gene>
    <name evidence="2" type="ORF">Fcan01_01159</name>
</gene>
<protein>
    <submittedName>
        <fullName evidence="2">Cytochrome P450 3A12</fullName>
    </submittedName>
</protein>
<keyword evidence="1" id="KW-1133">Transmembrane helix</keyword>
<feature type="transmembrane region" description="Helical" evidence="1">
    <location>
        <begin position="163"/>
        <end position="183"/>
    </location>
</feature>
<evidence type="ECO:0000313" key="2">
    <source>
        <dbReference type="EMBL" id="OXA64244.1"/>
    </source>
</evidence>
<keyword evidence="1" id="KW-0812">Transmembrane</keyword>
<dbReference type="OrthoDB" id="8297494at2759"/>
<name>A0A226F490_FOLCA</name>
<proteinExistence type="predicted"/>
<keyword evidence="3" id="KW-1185">Reference proteome</keyword>
<accession>A0A226F490</accession>
<sequence length="281" mass="31724">MLTDHLGFIKWSLRCMQILGCFPIYWDPGSSRTRITANPHRLFAAKLIEVLQIFYLLVIALVIFEQAEQECTLALLPSVRMLIATTILYLWGMGVDLASNAAGLLNSILSFEKWLQNAFKSVPISVTGMSHPSKNIGLTTRIRLYRKVRCLGKQLNAFSSGRIVPATMTVAPWAQIFCSFVIIKLSSTLPSEGLITYPIVIAMAFMDLMLFETFAAQLGIKSNQVMEMWKREGRITRFHRREFWAMQAITIKIEGNFIDRGTALVTQNFCVTTTASLLLMK</sequence>
<reference evidence="2 3" key="1">
    <citation type="submission" date="2015-12" db="EMBL/GenBank/DDBJ databases">
        <title>The genome of Folsomia candida.</title>
        <authorList>
            <person name="Faddeeva A."/>
            <person name="Derks M.F."/>
            <person name="Anvar Y."/>
            <person name="Smit S."/>
            <person name="Van Straalen N."/>
            <person name="Roelofs D."/>
        </authorList>
    </citation>
    <scope>NUCLEOTIDE SEQUENCE [LARGE SCALE GENOMIC DNA]</scope>
    <source>
        <strain evidence="2 3">VU population</strain>
        <tissue evidence="2">Whole body</tissue>
    </source>
</reference>
<feature type="transmembrane region" description="Helical" evidence="1">
    <location>
        <begin position="195"/>
        <end position="220"/>
    </location>
</feature>